<dbReference type="CDD" id="cd11013">
    <property type="entry name" value="Plantacyanin"/>
    <property type="match status" value="1"/>
</dbReference>
<keyword evidence="6" id="KW-0732">Signal</keyword>
<protein>
    <recommendedName>
        <fullName evidence="4">Basic blue protein</fullName>
    </recommendedName>
    <alternativeName>
        <fullName evidence="5">Plantacyanin</fullName>
    </alternativeName>
</protein>
<dbReference type="PROSITE" id="PS51485">
    <property type="entry name" value="PHYTOCYANIN"/>
    <property type="match status" value="1"/>
</dbReference>
<dbReference type="PANTHER" id="PTHR33021">
    <property type="entry name" value="BLUE COPPER PROTEIN"/>
    <property type="match status" value="1"/>
</dbReference>
<dbReference type="Gene3D" id="2.60.40.420">
    <property type="entry name" value="Cupredoxins - blue copper proteins"/>
    <property type="match status" value="1"/>
</dbReference>
<gene>
    <name evidence="8" type="ORF">CARUB_v10011266mg</name>
</gene>
<dbReference type="SUPFAM" id="SSF49503">
    <property type="entry name" value="Cupredoxins"/>
    <property type="match status" value="1"/>
</dbReference>
<dbReference type="Pfam" id="PF02298">
    <property type="entry name" value="Cu_bind_like"/>
    <property type="match status" value="1"/>
</dbReference>
<dbReference type="GO" id="GO:0009055">
    <property type="term" value="F:electron transfer activity"/>
    <property type="evidence" value="ECO:0007669"/>
    <property type="project" value="InterPro"/>
</dbReference>
<dbReference type="GO" id="GO:0046872">
    <property type="term" value="F:metal ion binding"/>
    <property type="evidence" value="ECO:0007669"/>
    <property type="project" value="UniProtKB-KW"/>
</dbReference>
<evidence type="ECO:0000313" key="9">
    <source>
        <dbReference type="Proteomes" id="UP000029121"/>
    </source>
</evidence>
<dbReference type="EMBL" id="KB870805">
    <property type="protein sequence ID" value="EOA37394.1"/>
    <property type="molecule type" value="Genomic_DNA"/>
</dbReference>
<evidence type="ECO:0000256" key="4">
    <source>
        <dbReference type="ARBA" id="ARBA00071970"/>
    </source>
</evidence>
<evidence type="ECO:0000256" key="3">
    <source>
        <dbReference type="ARBA" id="ARBA00023157"/>
    </source>
</evidence>
<dbReference type="InterPro" id="IPR008972">
    <property type="entry name" value="Cupredoxin"/>
</dbReference>
<dbReference type="AlphaFoldDB" id="R0I529"/>
<evidence type="ECO:0000256" key="6">
    <source>
        <dbReference type="SAM" id="SignalP"/>
    </source>
</evidence>
<dbReference type="FunFam" id="2.60.40.420:FF:000013">
    <property type="entry name" value="basic blue protein-like"/>
    <property type="match status" value="1"/>
</dbReference>
<organism evidence="8 9">
    <name type="scientific">Capsella rubella</name>
    <dbReference type="NCBI Taxonomy" id="81985"/>
    <lineage>
        <taxon>Eukaryota</taxon>
        <taxon>Viridiplantae</taxon>
        <taxon>Streptophyta</taxon>
        <taxon>Embryophyta</taxon>
        <taxon>Tracheophyta</taxon>
        <taxon>Spermatophyta</taxon>
        <taxon>Magnoliopsida</taxon>
        <taxon>eudicotyledons</taxon>
        <taxon>Gunneridae</taxon>
        <taxon>Pentapetalae</taxon>
        <taxon>rosids</taxon>
        <taxon>malvids</taxon>
        <taxon>Brassicales</taxon>
        <taxon>Brassicaceae</taxon>
        <taxon>Camelineae</taxon>
        <taxon>Capsella</taxon>
    </lineage>
</organism>
<sequence length="131" mass="14653">MAQSSRHVSYVMAMLCLFIANAVTHARRPTTYFVGGQDGWDPVILMDTWARGKTFYAGDILVFKYDDQRSNVVVVNRIGYETCTANEGAVEYSSGNDRIQLHYGYNYFIGTYTPEDCSTGLKMAIKALAPI</sequence>
<feature type="signal peptide" evidence="6">
    <location>
        <begin position="1"/>
        <end position="26"/>
    </location>
</feature>
<dbReference type="InterPro" id="IPR003245">
    <property type="entry name" value="Phytocyanin_dom"/>
</dbReference>
<dbReference type="KEGG" id="crb:17900481"/>
<dbReference type="InterPro" id="IPR041844">
    <property type="entry name" value="Plantacyanin"/>
</dbReference>
<proteinExistence type="predicted"/>
<dbReference type="InterPro" id="IPR039391">
    <property type="entry name" value="Phytocyanin-like"/>
</dbReference>
<evidence type="ECO:0000259" key="7">
    <source>
        <dbReference type="PROSITE" id="PS51485"/>
    </source>
</evidence>
<keyword evidence="9" id="KW-1185">Reference proteome</keyword>
<accession>R0I529</accession>
<name>R0I529_9BRAS</name>
<feature type="domain" description="Phytocyanin" evidence="7">
    <location>
        <begin position="30"/>
        <end position="129"/>
    </location>
</feature>
<keyword evidence="1" id="KW-0479">Metal-binding</keyword>
<reference evidence="9" key="1">
    <citation type="journal article" date="2013" name="Nat. Genet.">
        <title>The Capsella rubella genome and the genomic consequences of rapid mating system evolution.</title>
        <authorList>
            <person name="Slotte T."/>
            <person name="Hazzouri K.M."/>
            <person name="Agren J.A."/>
            <person name="Koenig D."/>
            <person name="Maumus F."/>
            <person name="Guo Y.L."/>
            <person name="Steige K."/>
            <person name="Platts A.E."/>
            <person name="Escobar J.S."/>
            <person name="Newman L.K."/>
            <person name="Wang W."/>
            <person name="Mandakova T."/>
            <person name="Vello E."/>
            <person name="Smith L.M."/>
            <person name="Henz S.R."/>
            <person name="Steffen J."/>
            <person name="Takuno S."/>
            <person name="Brandvain Y."/>
            <person name="Coop G."/>
            <person name="Andolfatto P."/>
            <person name="Hu T.T."/>
            <person name="Blanchette M."/>
            <person name="Clark R.M."/>
            <person name="Quesneville H."/>
            <person name="Nordborg M."/>
            <person name="Gaut B.S."/>
            <person name="Lysak M.A."/>
            <person name="Jenkins J."/>
            <person name="Grimwood J."/>
            <person name="Chapman J."/>
            <person name="Prochnik S."/>
            <person name="Shu S."/>
            <person name="Rokhsar D."/>
            <person name="Schmutz J."/>
            <person name="Weigel D."/>
            <person name="Wright S.I."/>
        </authorList>
    </citation>
    <scope>NUCLEOTIDE SEQUENCE [LARGE SCALE GENOMIC DNA]</scope>
    <source>
        <strain evidence="9">cv. Monte Gargano</strain>
    </source>
</reference>
<dbReference type="OrthoDB" id="1934652at2759"/>
<dbReference type="STRING" id="81985.R0I529"/>
<evidence type="ECO:0000256" key="2">
    <source>
        <dbReference type="ARBA" id="ARBA00023008"/>
    </source>
</evidence>
<dbReference type="GO" id="GO:0005886">
    <property type="term" value="C:plasma membrane"/>
    <property type="evidence" value="ECO:0007669"/>
    <property type="project" value="TreeGrafter"/>
</dbReference>
<keyword evidence="3" id="KW-1015">Disulfide bond</keyword>
<evidence type="ECO:0000313" key="8">
    <source>
        <dbReference type="EMBL" id="EOA37394.1"/>
    </source>
</evidence>
<feature type="chain" id="PRO_5004342138" description="Basic blue protein" evidence="6">
    <location>
        <begin position="27"/>
        <end position="131"/>
    </location>
</feature>
<evidence type="ECO:0000256" key="5">
    <source>
        <dbReference type="ARBA" id="ARBA00082491"/>
    </source>
</evidence>
<dbReference type="eggNOG" id="ENOG502SSI8">
    <property type="taxonomic scope" value="Eukaryota"/>
</dbReference>
<dbReference type="Proteomes" id="UP000029121">
    <property type="component" value="Unassembled WGS sequence"/>
</dbReference>
<evidence type="ECO:0000256" key="1">
    <source>
        <dbReference type="ARBA" id="ARBA00022723"/>
    </source>
</evidence>
<dbReference type="PANTHER" id="PTHR33021:SF292">
    <property type="entry name" value="EARLY NODULIN-LIKE PROTEIN 22"/>
    <property type="match status" value="1"/>
</dbReference>
<keyword evidence="2" id="KW-0186">Copper</keyword>